<evidence type="ECO:0000259" key="9">
    <source>
        <dbReference type="PROSITE" id="PS50111"/>
    </source>
</evidence>
<keyword evidence="11" id="KW-1185">Reference proteome</keyword>
<feature type="transmembrane region" description="Helical" evidence="8">
    <location>
        <begin position="113"/>
        <end position="132"/>
    </location>
</feature>
<feature type="transmembrane region" description="Helical" evidence="8">
    <location>
        <begin position="152"/>
        <end position="171"/>
    </location>
</feature>
<dbReference type="SMART" id="SM00283">
    <property type="entry name" value="MA"/>
    <property type="match status" value="1"/>
</dbReference>
<reference evidence="11" key="1">
    <citation type="journal article" date="2019" name="Int. J. Syst. Evol. Microbiol.">
        <title>The Global Catalogue of Microorganisms (GCM) 10K type strain sequencing project: providing services to taxonomists for standard genome sequencing and annotation.</title>
        <authorList>
            <consortium name="The Broad Institute Genomics Platform"/>
            <consortium name="The Broad Institute Genome Sequencing Center for Infectious Disease"/>
            <person name="Wu L."/>
            <person name="Ma J."/>
        </authorList>
    </citation>
    <scope>NUCLEOTIDE SEQUENCE [LARGE SCALE GENOMIC DNA]</scope>
    <source>
        <strain evidence="11">KCTC 22280</strain>
    </source>
</reference>
<evidence type="ECO:0000256" key="3">
    <source>
        <dbReference type="ARBA" id="ARBA00022989"/>
    </source>
</evidence>
<evidence type="ECO:0000256" key="8">
    <source>
        <dbReference type="SAM" id="Phobius"/>
    </source>
</evidence>
<keyword evidence="2 8" id="KW-0812">Transmembrane</keyword>
<evidence type="ECO:0000256" key="4">
    <source>
        <dbReference type="ARBA" id="ARBA00023136"/>
    </source>
</evidence>
<evidence type="ECO:0000313" key="11">
    <source>
        <dbReference type="Proteomes" id="UP000601597"/>
    </source>
</evidence>
<sequence>MLENNYTRLQTLKTDQQMLWILLAHVPVVGLLIPLGFGSHGFALTASILLGAIVLAAYVLLRGSRNFSVLVAAALMAFSAIMIQSRLGQIEMHFHIFAALALVMIYRDWLPVVVGAAVIAVHHLILTGLQLAEAGIAGMPVMIFSHGGSWGIAFLHAAFVVFEASILTFFARRLGRERGVADGMMDVVAQFNGEQDLAGRLDATGEPSARAFNSLMDQFSALVLEASGLARQLAQSATELTSSSDRANTIIDRQRVDLEQAASATEQMSATVQEVAQNAQQTSEASATASRSASHGKGRVAESVSLTESTDAALDVSAGAVRSLADNVASINRVIGSIDDISEQTNLLALNAAIEAARAGEHGRGFAVVADEVRSLSRRTQAFTSEIRETIETLSRGADSALQAIDDGQARSRQTTAAIRDAGEAMDTVGKGLDEVTDRIYQIASAAEQQAATSTQINASVQGVAERNRDVLEQADEVRQLATGLETLVGQVNGLVSGYRLP</sequence>
<comment type="subcellular location">
    <subcellularLocation>
        <location evidence="1">Membrane</location>
        <topology evidence="1">Multi-pass membrane protein</topology>
    </subcellularLocation>
</comment>
<feature type="domain" description="Methyl-accepting transducer" evidence="9">
    <location>
        <begin position="229"/>
        <end position="465"/>
    </location>
</feature>
<accession>A0ABQ3AZS1</accession>
<name>A0ABQ3AZS1_9GAMM</name>
<evidence type="ECO:0000256" key="7">
    <source>
        <dbReference type="SAM" id="MobiDB-lite"/>
    </source>
</evidence>
<dbReference type="PANTHER" id="PTHR32089:SF119">
    <property type="entry name" value="METHYL-ACCEPTING CHEMOTAXIS PROTEIN CTPL"/>
    <property type="match status" value="1"/>
</dbReference>
<feature type="compositionally biased region" description="Low complexity" evidence="7">
    <location>
        <begin position="277"/>
        <end position="293"/>
    </location>
</feature>
<comment type="caution">
    <text evidence="10">The sequence shown here is derived from an EMBL/GenBank/DDBJ whole genome shotgun (WGS) entry which is preliminary data.</text>
</comment>
<dbReference type="InterPro" id="IPR004089">
    <property type="entry name" value="MCPsignal_dom"/>
</dbReference>
<gene>
    <name evidence="10" type="ORF">GCM10007071_18540</name>
</gene>
<evidence type="ECO:0000256" key="2">
    <source>
        <dbReference type="ARBA" id="ARBA00022692"/>
    </source>
</evidence>
<feature type="transmembrane region" description="Helical" evidence="8">
    <location>
        <begin position="67"/>
        <end position="84"/>
    </location>
</feature>
<evidence type="ECO:0000256" key="6">
    <source>
        <dbReference type="PROSITE-ProRule" id="PRU00284"/>
    </source>
</evidence>
<feature type="transmembrane region" description="Helical" evidence="8">
    <location>
        <begin position="42"/>
        <end position="60"/>
    </location>
</feature>
<evidence type="ECO:0000313" key="10">
    <source>
        <dbReference type="EMBL" id="GGY71841.1"/>
    </source>
</evidence>
<proteinExistence type="predicted"/>
<dbReference type="EMBL" id="BMXV01000004">
    <property type="protein sequence ID" value="GGY71841.1"/>
    <property type="molecule type" value="Genomic_DNA"/>
</dbReference>
<dbReference type="CDD" id="cd11386">
    <property type="entry name" value="MCP_signal"/>
    <property type="match status" value="1"/>
</dbReference>
<keyword evidence="5 6" id="KW-0807">Transducer</keyword>
<dbReference type="Proteomes" id="UP000601597">
    <property type="component" value="Unassembled WGS sequence"/>
</dbReference>
<keyword evidence="4 8" id="KW-0472">Membrane</keyword>
<feature type="region of interest" description="Disordered" evidence="7">
    <location>
        <begin position="277"/>
        <end position="304"/>
    </location>
</feature>
<keyword evidence="3 8" id="KW-1133">Transmembrane helix</keyword>
<dbReference type="PROSITE" id="PS50111">
    <property type="entry name" value="CHEMOTAXIS_TRANSDUC_2"/>
    <property type="match status" value="1"/>
</dbReference>
<dbReference type="PANTHER" id="PTHR32089">
    <property type="entry name" value="METHYL-ACCEPTING CHEMOTAXIS PROTEIN MCPB"/>
    <property type="match status" value="1"/>
</dbReference>
<dbReference type="SUPFAM" id="SSF58104">
    <property type="entry name" value="Methyl-accepting chemotaxis protein (MCP) signaling domain"/>
    <property type="match status" value="1"/>
</dbReference>
<dbReference type="RefSeq" id="WP_189575703.1">
    <property type="nucleotide sequence ID" value="NZ_BMXV01000004.1"/>
</dbReference>
<dbReference type="Gene3D" id="1.10.287.950">
    <property type="entry name" value="Methyl-accepting chemotaxis protein"/>
    <property type="match status" value="1"/>
</dbReference>
<protein>
    <submittedName>
        <fullName evidence="10">Methyl-accepting chemotaxis protein</fullName>
    </submittedName>
</protein>
<feature type="transmembrane region" description="Helical" evidence="8">
    <location>
        <begin position="18"/>
        <end position="36"/>
    </location>
</feature>
<evidence type="ECO:0000256" key="1">
    <source>
        <dbReference type="ARBA" id="ARBA00004141"/>
    </source>
</evidence>
<evidence type="ECO:0000256" key="5">
    <source>
        <dbReference type="ARBA" id="ARBA00023224"/>
    </source>
</evidence>
<dbReference type="Pfam" id="PF00015">
    <property type="entry name" value="MCPsignal"/>
    <property type="match status" value="1"/>
</dbReference>
<organism evidence="10 11">
    <name type="scientific">Marinobacter zhanjiangensis</name>
    <dbReference type="NCBI Taxonomy" id="578215"/>
    <lineage>
        <taxon>Bacteria</taxon>
        <taxon>Pseudomonadati</taxon>
        <taxon>Pseudomonadota</taxon>
        <taxon>Gammaproteobacteria</taxon>
        <taxon>Pseudomonadales</taxon>
        <taxon>Marinobacteraceae</taxon>
        <taxon>Marinobacter</taxon>
    </lineage>
</organism>